<feature type="transmembrane region" description="Helical" evidence="7">
    <location>
        <begin position="347"/>
        <end position="365"/>
    </location>
</feature>
<evidence type="ECO:0000313" key="9">
    <source>
        <dbReference type="EMBL" id="KAL2842554.1"/>
    </source>
</evidence>
<keyword evidence="5 7" id="KW-0472">Membrane</keyword>
<evidence type="ECO:0000256" key="2">
    <source>
        <dbReference type="ARBA" id="ARBA00022448"/>
    </source>
</evidence>
<feature type="transmembrane region" description="Helical" evidence="7">
    <location>
        <begin position="200"/>
        <end position="220"/>
    </location>
</feature>
<gene>
    <name evidence="9" type="ORF">BJY01DRAFT_264484</name>
</gene>
<evidence type="ECO:0000256" key="5">
    <source>
        <dbReference type="ARBA" id="ARBA00023136"/>
    </source>
</evidence>
<dbReference type="Pfam" id="PF07690">
    <property type="entry name" value="MFS_1"/>
    <property type="match status" value="1"/>
</dbReference>
<evidence type="ECO:0000256" key="1">
    <source>
        <dbReference type="ARBA" id="ARBA00004141"/>
    </source>
</evidence>
<dbReference type="InterPro" id="IPR020846">
    <property type="entry name" value="MFS_dom"/>
</dbReference>
<dbReference type="Proteomes" id="UP001610446">
    <property type="component" value="Unassembled WGS sequence"/>
</dbReference>
<evidence type="ECO:0000256" key="6">
    <source>
        <dbReference type="SAM" id="MobiDB-lite"/>
    </source>
</evidence>
<feature type="transmembrane region" description="Helical" evidence="7">
    <location>
        <begin position="169"/>
        <end position="188"/>
    </location>
</feature>
<dbReference type="EMBL" id="JBFXLU010000098">
    <property type="protein sequence ID" value="KAL2842554.1"/>
    <property type="molecule type" value="Genomic_DNA"/>
</dbReference>
<keyword evidence="2" id="KW-0813">Transport</keyword>
<feature type="transmembrane region" description="Helical" evidence="7">
    <location>
        <begin position="377"/>
        <end position="396"/>
    </location>
</feature>
<keyword evidence="3 7" id="KW-0812">Transmembrane</keyword>
<feature type="transmembrane region" description="Helical" evidence="7">
    <location>
        <begin position="232"/>
        <end position="253"/>
    </location>
</feature>
<reference evidence="9 10" key="1">
    <citation type="submission" date="2024-07" db="EMBL/GenBank/DDBJ databases">
        <title>Section-level genome sequencing and comparative genomics of Aspergillus sections Usti and Cavernicolus.</title>
        <authorList>
            <consortium name="Lawrence Berkeley National Laboratory"/>
            <person name="Nybo J.L."/>
            <person name="Vesth T.C."/>
            <person name="Theobald S."/>
            <person name="Frisvad J.C."/>
            <person name="Larsen T.O."/>
            <person name="Kjaerboelling I."/>
            <person name="Rothschild-Mancinelli K."/>
            <person name="Lyhne E.K."/>
            <person name="Kogle M.E."/>
            <person name="Barry K."/>
            <person name="Clum A."/>
            <person name="Na H."/>
            <person name="Ledsgaard L."/>
            <person name="Lin J."/>
            <person name="Lipzen A."/>
            <person name="Kuo A."/>
            <person name="Riley R."/>
            <person name="Mondo S."/>
            <person name="Labutti K."/>
            <person name="Haridas S."/>
            <person name="Pangalinan J."/>
            <person name="Salamov A.A."/>
            <person name="Simmons B.A."/>
            <person name="Magnuson J.K."/>
            <person name="Chen J."/>
            <person name="Drula E."/>
            <person name="Henrissat B."/>
            <person name="Wiebenga A."/>
            <person name="Lubbers R.J."/>
            <person name="Gomes A.C."/>
            <person name="Makela M.R."/>
            <person name="Stajich J."/>
            <person name="Grigoriev I.V."/>
            <person name="Mortensen U.H."/>
            <person name="De Vries R.P."/>
            <person name="Baker S.E."/>
            <person name="Andersen M.R."/>
        </authorList>
    </citation>
    <scope>NUCLEOTIDE SEQUENCE [LARGE SCALE GENOMIC DNA]</scope>
    <source>
        <strain evidence="9 10">CBS 123904</strain>
    </source>
</reference>
<sequence>MADVEQTARSSTVKEAGGNVHPSKESPAVGQEHLAGVVPPHESYEGHHRFDPTASWTPEEERRVVWKTDLMLMSWLCLMFFGLQLDRGNLSNALTDNFLDDLNLTTDDYNNGNTIQLMCFLAAEFPVQLLTKRFGFRRVLPTLMLLWSLVSWTQAWMTDRASFYGTRALIGAFEGGFIPGTILFATYFYKTKELSVRLAFFWSTLNVARIISSLLAAGILEMRGTKGKPGWFWLFLIDGLITFVIGLFALFYLPKSPTHTKSALWPRSWYSEREEVIMVNRLLRDDPSKGLTELTEKATVRDILNAWKDKSMWGLYFVGLVAYIPQGPVQGYLSLTLKRIGFTTFESNMLSIPSAALQIILMLILSKSSEYFGERTFHCLVGEFWSLPLLATLLALPDGGYNWGRFTVCTMISGYPYFHPIVSAWISENTFDVKKRAITAATYNVIVQVGSVISSQIYRSYDSPYYYQGNKVLISICALSLVVFIVQREWLRHLNRQKERQWEALSPEERIDYQADLAQREKEGNERLDFRFKY</sequence>
<feature type="domain" description="Major facilitator superfamily (MFS) profile" evidence="8">
    <location>
        <begin position="72"/>
        <end position="495"/>
    </location>
</feature>
<protein>
    <submittedName>
        <fullName evidence="9">Major facilitator superfamily domain-containing protein</fullName>
    </submittedName>
</protein>
<feature type="region of interest" description="Disordered" evidence="6">
    <location>
        <begin position="1"/>
        <end position="30"/>
    </location>
</feature>
<dbReference type="Gene3D" id="1.20.1250.20">
    <property type="entry name" value="MFS general substrate transporter like domains"/>
    <property type="match status" value="2"/>
</dbReference>
<feature type="transmembrane region" description="Helical" evidence="7">
    <location>
        <begin position="472"/>
        <end position="491"/>
    </location>
</feature>
<comment type="caution">
    <text evidence="9">The sequence shown here is derived from an EMBL/GenBank/DDBJ whole genome shotgun (WGS) entry which is preliminary data.</text>
</comment>
<evidence type="ECO:0000259" key="8">
    <source>
        <dbReference type="PROSITE" id="PS50850"/>
    </source>
</evidence>
<comment type="subcellular location">
    <subcellularLocation>
        <location evidence="1">Membrane</location>
        <topology evidence="1">Multi-pass membrane protein</topology>
    </subcellularLocation>
</comment>
<dbReference type="InterPro" id="IPR036259">
    <property type="entry name" value="MFS_trans_sf"/>
</dbReference>
<keyword evidence="10" id="KW-1185">Reference proteome</keyword>
<dbReference type="SUPFAM" id="SSF103473">
    <property type="entry name" value="MFS general substrate transporter"/>
    <property type="match status" value="1"/>
</dbReference>
<organism evidence="9 10">
    <name type="scientific">Aspergillus pseudoustus</name>
    <dbReference type="NCBI Taxonomy" id="1810923"/>
    <lineage>
        <taxon>Eukaryota</taxon>
        <taxon>Fungi</taxon>
        <taxon>Dikarya</taxon>
        <taxon>Ascomycota</taxon>
        <taxon>Pezizomycotina</taxon>
        <taxon>Eurotiomycetes</taxon>
        <taxon>Eurotiomycetidae</taxon>
        <taxon>Eurotiales</taxon>
        <taxon>Aspergillaceae</taxon>
        <taxon>Aspergillus</taxon>
        <taxon>Aspergillus subgen. Nidulantes</taxon>
    </lineage>
</organism>
<evidence type="ECO:0000313" key="10">
    <source>
        <dbReference type="Proteomes" id="UP001610446"/>
    </source>
</evidence>
<name>A0ABR4JR93_9EURO</name>
<feature type="transmembrane region" description="Helical" evidence="7">
    <location>
        <begin position="139"/>
        <end position="157"/>
    </location>
</feature>
<evidence type="ECO:0000256" key="7">
    <source>
        <dbReference type="SAM" id="Phobius"/>
    </source>
</evidence>
<dbReference type="PROSITE" id="PS50850">
    <property type="entry name" value="MFS"/>
    <property type="match status" value="1"/>
</dbReference>
<dbReference type="InterPro" id="IPR011701">
    <property type="entry name" value="MFS"/>
</dbReference>
<dbReference type="PANTHER" id="PTHR43791">
    <property type="entry name" value="PERMEASE-RELATED"/>
    <property type="match status" value="1"/>
</dbReference>
<dbReference type="PANTHER" id="PTHR43791:SF60">
    <property type="entry name" value="TRANSPORTER, PUTATIVE (AFU_ORTHOLOGUE AFUA_1G17160)-RELATED"/>
    <property type="match status" value="1"/>
</dbReference>
<feature type="transmembrane region" description="Helical" evidence="7">
    <location>
        <begin position="313"/>
        <end position="335"/>
    </location>
</feature>
<proteinExistence type="predicted"/>
<keyword evidence="4 7" id="KW-1133">Transmembrane helix</keyword>
<accession>A0ABR4JR93</accession>
<evidence type="ECO:0000256" key="3">
    <source>
        <dbReference type="ARBA" id="ARBA00022692"/>
    </source>
</evidence>
<evidence type="ECO:0000256" key="4">
    <source>
        <dbReference type="ARBA" id="ARBA00022989"/>
    </source>
</evidence>